<dbReference type="PANTHER" id="PTHR45890:SF1">
    <property type="entry name" value="AARF DOMAIN CONTAINING KINASE 2"/>
    <property type="match status" value="1"/>
</dbReference>
<dbReference type="InterPro" id="IPR018961">
    <property type="entry name" value="DnaJ_homolog_subfam-C_membr-28"/>
</dbReference>
<dbReference type="InterPro" id="IPR044095">
    <property type="entry name" value="ADCK2_dom"/>
</dbReference>
<dbReference type="InterPro" id="IPR011009">
    <property type="entry name" value="Kinase-like_dom_sf"/>
</dbReference>
<dbReference type="Proteomes" id="UP001355207">
    <property type="component" value="Chromosome 1"/>
</dbReference>
<evidence type="ECO:0000313" key="7">
    <source>
        <dbReference type="Proteomes" id="UP001355207"/>
    </source>
</evidence>
<evidence type="ECO:0000259" key="4">
    <source>
        <dbReference type="Pfam" id="PF03109"/>
    </source>
</evidence>
<feature type="region of interest" description="Disordered" evidence="2">
    <location>
        <begin position="155"/>
        <end position="177"/>
    </location>
</feature>
<evidence type="ECO:0000259" key="5">
    <source>
        <dbReference type="Pfam" id="PF09350"/>
    </source>
</evidence>
<evidence type="ECO:0008006" key="8">
    <source>
        <dbReference type="Google" id="ProtNLM"/>
    </source>
</evidence>
<feature type="domain" description="ABC1 atypical kinase-like" evidence="4">
    <location>
        <begin position="807"/>
        <end position="965"/>
    </location>
</feature>
<dbReference type="AlphaFoldDB" id="A0AAX4JJ69"/>
<feature type="region of interest" description="Disordered" evidence="2">
    <location>
        <begin position="536"/>
        <end position="568"/>
    </location>
</feature>
<accession>A0AAX4JJ69</accession>
<dbReference type="RefSeq" id="XP_066072213.1">
    <property type="nucleotide sequence ID" value="XM_066216116.1"/>
</dbReference>
<feature type="compositionally biased region" description="Low complexity" evidence="2">
    <location>
        <begin position="557"/>
        <end position="566"/>
    </location>
</feature>
<dbReference type="GO" id="GO:0005739">
    <property type="term" value="C:mitochondrion"/>
    <property type="evidence" value="ECO:0007669"/>
    <property type="project" value="TreeGrafter"/>
</dbReference>
<proteinExistence type="inferred from homology"/>
<gene>
    <name evidence="6" type="ORF">L201_000313</name>
</gene>
<feature type="region of interest" description="Disordered" evidence="2">
    <location>
        <begin position="23"/>
        <end position="49"/>
    </location>
</feature>
<dbReference type="Pfam" id="PF03109">
    <property type="entry name" value="ABC1"/>
    <property type="match status" value="2"/>
</dbReference>
<protein>
    <recommendedName>
        <fullName evidence="8">Atypical/ABC1/ABC1-C protein kinase</fullName>
    </recommendedName>
</protein>
<dbReference type="EMBL" id="CP144098">
    <property type="protein sequence ID" value="WWC85450.1"/>
    <property type="molecule type" value="Genomic_DNA"/>
</dbReference>
<keyword evidence="7" id="KW-1185">Reference proteome</keyword>
<dbReference type="InterPro" id="IPR052402">
    <property type="entry name" value="ADCK_kinase"/>
</dbReference>
<comment type="similarity">
    <text evidence="1">Belongs to the protein kinase superfamily. ADCK protein kinase family.</text>
</comment>
<evidence type="ECO:0000256" key="3">
    <source>
        <dbReference type="SAM" id="Phobius"/>
    </source>
</evidence>
<name>A0AAX4JJ69_9TREE</name>
<reference evidence="6 7" key="1">
    <citation type="submission" date="2024-01" db="EMBL/GenBank/DDBJ databases">
        <title>Comparative genomics of Cryptococcus and Kwoniella reveals pathogenesis evolution and contrasting modes of karyotype evolution via chromosome fusion or intercentromeric recombination.</title>
        <authorList>
            <person name="Coelho M.A."/>
            <person name="David-Palma M."/>
            <person name="Shea T."/>
            <person name="Bowers K."/>
            <person name="McGinley-Smith S."/>
            <person name="Mohammad A.W."/>
            <person name="Gnirke A."/>
            <person name="Yurkov A.M."/>
            <person name="Nowrousian M."/>
            <person name="Sun S."/>
            <person name="Cuomo C.A."/>
            <person name="Heitman J."/>
        </authorList>
    </citation>
    <scope>NUCLEOTIDE SEQUENCE [LARGE SCALE GENOMIC DNA]</scope>
    <source>
        <strain evidence="6 7">CBS 6074</strain>
    </source>
</reference>
<dbReference type="GeneID" id="91090985"/>
<evidence type="ECO:0000256" key="1">
    <source>
        <dbReference type="ARBA" id="ARBA00009670"/>
    </source>
</evidence>
<dbReference type="InterPro" id="IPR004147">
    <property type="entry name" value="ABC1_dom"/>
</dbReference>
<keyword evidence="3" id="KW-0472">Membrane</keyword>
<feature type="domain" description="DnaJ homologue subfamily C member 28 conserved" evidence="5">
    <location>
        <begin position="317"/>
        <end position="387"/>
    </location>
</feature>
<dbReference type="SUPFAM" id="SSF56112">
    <property type="entry name" value="Protein kinase-like (PK-like)"/>
    <property type="match status" value="1"/>
</dbReference>
<keyword evidence="3" id="KW-0812">Transmembrane</keyword>
<feature type="transmembrane region" description="Helical" evidence="3">
    <location>
        <begin position="648"/>
        <end position="667"/>
    </location>
</feature>
<dbReference type="Pfam" id="PF09350">
    <property type="entry name" value="DJC28_CD"/>
    <property type="match status" value="1"/>
</dbReference>
<sequence length="1220" mass="136181">MLSTTHRRVASLAGRRAPCIARFQHNSSTSTDRSENAAPSHIPRSKPLTGSAKLLAEALEEEYVSTPTASPSRDHLIHNQGEIWTGEESTHDAVLRMIMDVKGKPLRESGGIKHNASDEKIKNIVKGLDLNPRLGNPIFATKNKYNAKDETVRQEGEEEEEINPHKTTIPPHLHRPWHSTYTGEMKLNNTVPQIKYGTFIKSRKDGDSLTNLLELQLPVGADGKTRSRIKEARKSSRTIRRLDNAREGALDYKLGLTSQDGKPLLVDLGEEDLDLEVDTETNENGEQVFKGNRQIKGSSVLGAQKGSASGMRAWGGLVEDRIQRAKEAGFFKVTNGKGKPIPRDPEASNPHLETGELLMNRIVKRQGALPPWIELQHSLDATLNAFRSTLLTTYTTHLVRNVISTNALSPLPPLHSIPSQDDAWEAREFKFHQENIKQINDLVRRMNAQAPSPARRHLYTLEGELSKIRGEMLKNHVWNEIKRRAEDAARIPANKSSTSGLPPFIFDNEGWNALKTATRRSFGTIAAPVSAVIGTGRVGGTVNSTRESFGSDGGSSGQASSGSSDTSDPKPLRLFVMAGVGIGAVVYFSRRPVQNDSEVEMNLPPVAEKQDTIPEESIVALSPAEPPLEHVGIIQLYIIEPLATLFRFFHLALLFGPVILTTPMLLVGKPESRRRRRSGKPLTEEEENWGAIWWYSFLVKQMERAGPSFIKLGQWAASRADLFPSDLCEKMSKLHSNGKPHSLKHTKKVMEKAFGLNFDDIFEEFGEEPIGCGAIAQVYKAKLKPSVFTGGAATTSKDQSHLDTTLNRSVAIKVLHPRARKTIRRDIAIMSVFANIFNAFPGMEWLSLPEEVEVFGEMMNSQLDLRVEASNLEKFEVNFQKRGRRVTFPSPIKLGKDDQGKERQETQDVLIEEFENALPLKWFLTNGGGDYDDKIAGIGLDAFLEMLLLDNWTHGDLHPGNIMVRFYKPTTTDYLGPLLNRFSHKPQTPPSNTPPSANVSNQELVDSLASIAHDHDKWHEKLEELYKEGYEPQLIFIDAGLVTSLDSTNRRNFLDLFQSVAEFDGYKAGKLMVERCKQPEHVLDEETFALKMQHIVLSVKSKTFSLAKIKISDILNDVLNAVRTHHVKLEGDFINTVLSILLLEGIGRQLDPDMDLFKSALPILRQLGRQMGTKEALNATPKGNLLAMIKLWVWVEARQVAGEASTMDNWIKYDRLFPAM</sequence>
<evidence type="ECO:0000256" key="2">
    <source>
        <dbReference type="SAM" id="MobiDB-lite"/>
    </source>
</evidence>
<organism evidence="6 7">
    <name type="scientific">Kwoniella dendrophila CBS 6074</name>
    <dbReference type="NCBI Taxonomy" id="1295534"/>
    <lineage>
        <taxon>Eukaryota</taxon>
        <taxon>Fungi</taxon>
        <taxon>Dikarya</taxon>
        <taxon>Basidiomycota</taxon>
        <taxon>Agaricomycotina</taxon>
        <taxon>Tremellomycetes</taxon>
        <taxon>Tremellales</taxon>
        <taxon>Cryptococcaceae</taxon>
        <taxon>Kwoniella</taxon>
    </lineage>
</organism>
<feature type="domain" description="ABC1 atypical kinase-like" evidence="4">
    <location>
        <begin position="734"/>
        <end position="784"/>
    </location>
</feature>
<dbReference type="PANTHER" id="PTHR45890">
    <property type="entry name" value="AARF DOMAIN CONTAINING KINASE 2 (PREDICTED)"/>
    <property type="match status" value="1"/>
</dbReference>
<feature type="transmembrane region" description="Helical" evidence="3">
    <location>
        <begin position="827"/>
        <end position="848"/>
    </location>
</feature>
<keyword evidence="3" id="KW-1133">Transmembrane helix</keyword>
<dbReference type="CDD" id="cd13971">
    <property type="entry name" value="ADCK2-like"/>
    <property type="match status" value="1"/>
</dbReference>
<evidence type="ECO:0000313" key="6">
    <source>
        <dbReference type="EMBL" id="WWC85450.1"/>
    </source>
</evidence>